<reference evidence="1" key="1">
    <citation type="journal article" date="2014" name="Int. J. Syst. Evol. Microbiol.">
        <title>Complete genome sequence of Corynebacterium casei LMG S-19264T (=DSM 44701T), isolated from a smear-ripened cheese.</title>
        <authorList>
            <consortium name="US DOE Joint Genome Institute (JGI-PGF)"/>
            <person name="Walter F."/>
            <person name="Albersmeier A."/>
            <person name="Kalinowski J."/>
            <person name="Ruckert C."/>
        </authorList>
    </citation>
    <scope>NUCLEOTIDE SEQUENCE</scope>
    <source>
        <strain evidence="1">CGMCC 1.15448</strain>
    </source>
</reference>
<proteinExistence type="predicted"/>
<organism evidence="1 2">
    <name type="scientific">Puia dinghuensis</name>
    <dbReference type="NCBI Taxonomy" id="1792502"/>
    <lineage>
        <taxon>Bacteria</taxon>
        <taxon>Pseudomonadati</taxon>
        <taxon>Bacteroidota</taxon>
        <taxon>Chitinophagia</taxon>
        <taxon>Chitinophagales</taxon>
        <taxon>Chitinophagaceae</taxon>
        <taxon>Puia</taxon>
    </lineage>
</organism>
<dbReference type="Proteomes" id="UP000607559">
    <property type="component" value="Unassembled WGS sequence"/>
</dbReference>
<accession>A0A8J2XTS9</accession>
<protein>
    <submittedName>
        <fullName evidence="1">Uncharacterized protein</fullName>
    </submittedName>
</protein>
<evidence type="ECO:0000313" key="2">
    <source>
        <dbReference type="Proteomes" id="UP000607559"/>
    </source>
</evidence>
<dbReference type="EMBL" id="BMJC01000003">
    <property type="protein sequence ID" value="GGB01844.1"/>
    <property type="molecule type" value="Genomic_DNA"/>
</dbReference>
<dbReference type="AlphaFoldDB" id="A0A8J2XTS9"/>
<reference evidence="1" key="2">
    <citation type="submission" date="2020-09" db="EMBL/GenBank/DDBJ databases">
        <authorList>
            <person name="Sun Q."/>
            <person name="Zhou Y."/>
        </authorList>
    </citation>
    <scope>NUCLEOTIDE SEQUENCE</scope>
    <source>
        <strain evidence="1">CGMCC 1.15448</strain>
    </source>
</reference>
<gene>
    <name evidence="1" type="ORF">GCM10011511_26320</name>
</gene>
<dbReference type="RefSeq" id="WP_188932354.1">
    <property type="nucleotide sequence ID" value="NZ_BMJC01000003.1"/>
</dbReference>
<sequence length="306" mass="35044">MIDIEKIADNIRPKETIYKQIPDTDPDKIFKNRVYQDRPYYRDIFQARDIKDLNKRKEYLLSVIDQENEKDRTPQYVTRPQIILNGKPLTGPEKHLSEKIRLKPIKALINQCEVEIRQVNDLLRIGQIITECQRLGTNERLYFLHYAKEGQVNNEYAPLQFYTPEEFARIVETAASEIPATRPPAGELAADPGAVPIIPTRAVALYFYYVTLSGGQTVRKTNARQLAERFGKTSPNSGNDLYNHYQAIQRDKMERVGISGNANAAKARLSNLQIAIELLRADKNTAAVKLALAELDELKNAYDKRR</sequence>
<evidence type="ECO:0000313" key="1">
    <source>
        <dbReference type="EMBL" id="GGB01844.1"/>
    </source>
</evidence>
<comment type="caution">
    <text evidence="1">The sequence shown here is derived from an EMBL/GenBank/DDBJ whole genome shotgun (WGS) entry which is preliminary data.</text>
</comment>
<keyword evidence="2" id="KW-1185">Reference proteome</keyword>
<name>A0A8J2XTS9_9BACT</name>